<accession>A0A6I6MTY9</accession>
<name>A0A6I6MTY9_9CAUL</name>
<dbReference type="EMBL" id="CP047045">
    <property type="protein sequence ID" value="QGZ95964.1"/>
    <property type="molecule type" value="Genomic_DNA"/>
</dbReference>
<keyword evidence="1" id="KW-0732">Signal</keyword>
<gene>
    <name evidence="2" type="ORF">DSM104635_02819</name>
</gene>
<feature type="chain" id="PRO_5026270765" description="Lipoprotein" evidence="1">
    <location>
        <begin position="26"/>
        <end position="122"/>
    </location>
</feature>
<reference evidence="3" key="1">
    <citation type="submission" date="2019-12" db="EMBL/GenBank/DDBJ databases">
        <title>Complete genome of Terracaulis silvestris 0127_4.</title>
        <authorList>
            <person name="Vieira S."/>
            <person name="Riedel T."/>
            <person name="Sproer C."/>
            <person name="Pascual J."/>
            <person name="Boedeker C."/>
            <person name="Overmann J."/>
        </authorList>
    </citation>
    <scope>NUCLEOTIDE SEQUENCE [LARGE SCALE GENOMIC DNA]</scope>
    <source>
        <strain evidence="3">0127_4</strain>
    </source>
</reference>
<feature type="signal peptide" evidence="1">
    <location>
        <begin position="1"/>
        <end position="25"/>
    </location>
</feature>
<proteinExistence type="predicted"/>
<dbReference type="Pfam" id="PF20101">
    <property type="entry name" value="DUF6491"/>
    <property type="match status" value="1"/>
</dbReference>
<sequence>MRFALSAPAAVAALALGACSTTETARNGSGADCFRPEQVTGYSVIDESHVRVIARAHQYVLTIQGRATELDWTRAIALQTTGGQLICPGRSTLGVYLVGGDSQLRYPISNVALEQDNTPTGS</sequence>
<dbReference type="PROSITE" id="PS51257">
    <property type="entry name" value="PROKAR_LIPOPROTEIN"/>
    <property type="match status" value="1"/>
</dbReference>
<dbReference type="AlphaFoldDB" id="A0A6I6MTY9"/>
<organism evidence="2 3">
    <name type="scientific">Terricaulis silvestris</name>
    <dbReference type="NCBI Taxonomy" id="2686094"/>
    <lineage>
        <taxon>Bacteria</taxon>
        <taxon>Pseudomonadati</taxon>
        <taxon>Pseudomonadota</taxon>
        <taxon>Alphaproteobacteria</taxon>
        <taxon>Caulobacterales</taxon>
        <taxon>Caulobacteraceae</taxon>
        <taxon>Terricaulis</taxon>
    </lineage>
</organism>
<dbReference type="InterPro" id="IPR045500">
    <property type="entry name" value="DUF6491"/>
</dbReference>
<evidence type="ECO:0000313" key="3">
    <source>
        <dbReference type="Proteomes" id="UP000431269"/>
    </source>
</evidence>
<evidence type="ECO:0000313" key="2">
    <source>
        <dbReference type="EMBL" id="QGZ95964.1"/>
    </source>
</evidence>
<evidence type="ECO:0008006" key="4">
    <source>
        <dbReference type="Google" id="ProtNLM"/>
    </source>
</evidence>
<dbReference type="KEGG" id="tsv:DSM104635_02819"/>
<dbReference type="Proteomes" id="UP000431269">
    <property type="component" value="Chromosome"/>
</dbReference>
<protein>
    <recommendedName>
        <fullName evidence="4">Lipoprotein</fullName>
    </recommendedName>
</protein>
<evidence type="ECO:0000256" key="1">
    <source>
        <dbReference type="SAM" id="SignalP"/>
    </source>
</evidence>
<keyword evidence="3" id="KW-1185">Reference proteome</keyword>
<dbReference type="RefSeq" id="WP_158766784.1">
    <property type="nucleotide sequence ID" value="NZ_CP047045.1"/>
</dbReference>